<dbReference type="CDD" id="cd06170">
    <property type="entry name" value="LuxR_C_like"/>
    <property type="match status" value="1"/>
</dbReference>
<dbReference type="PRINTS" id="PR00038">
    <property type="entry name" value="HTHLUXR"/>
</dbReference>
<dbReference type="GO" id="GO:0005737">
    <property type="term" value="C:cytoplasm"/>
    <property type="evidence" value="ECO:0007669"/>
    <property type="project" value="TreeGrafter"/>
</dbReference>
<dbReference type="AlphaFoldDB" id="A0A8J3KBA5"/>
<evidence type="ECO:0000313" key="6">
    <source>
        <dbReference type="Proteomes" id="UP000659904"/>
    </source>
</evidence>
<accession>A0A8J3KBA5</accession>
<feature type="domain" description="HTH luxR-type" evidence="4">
    <location>
        <begin position="767"/>
        <end position="832"/>
    </location>
</feature>
<dbReference type="SUPFAM" id="SSF46894">
    <property type="entry name" value="C-terminal effector domain of the bipartite response regulators"/>
    <property type="match status" value="1"/>
</dbReference>
<reference evidence="5 6" key="1">
    <citation type="submission" date="2021-01" db="EMBL/GenBank/DDBJ databases">
        <title>Whole genome shotgun sequence of Catellatospora citrea NBRC 14495.</title>
        <authorList>
            <person name="Komaki H."/>
            <person name="Tamura T."/>
        </authorList>
    </citation>
    <scope>NUCLEOTIDE SEQUENCE [LARGE SCALE GENOMIC DNA]</scope>
    <source>
        <strain evidence="5 6">NBRC 14495</strain>
    </source>
</reference>
<evidence type="ECO:0000256" key="2">
    <source>
        <dbReference type="ARBA" id="ARBA00022840"/>
    </source>
</evidence>
<dbReference type="Pfam" id="PF00196">
    <property type="entry name" value="GerE"/>
    <property type="match status" value="1"/>
</dbReference>
<keyword evidence="2" id="KW-0067">ATP-binding</keyword>
<dbReference type="SUPFAM" id="SSF52540">
    <property type="entry name" value="P-loop containing nucleoside triphosphate hydrolases"/>
    <property type="match status" value="1"/>
</dbReference>
<keyword evidence="6" id="KW-1185">Reference proteome</keyword>
<name>A0A8J3KBA5_9ACTN</name>
<dbReference type="InterPro" id="IPR027417">
    <property type="entry name" value="P-loop_NTPase"/>
</dbReference>
<sequence length="833" mass="87317">MPRPRTIPQSPVLPGDVRDFLAEQAPFLAGVAVQAPGGHGKSTVLRELARAHTAAGVTVIDHRLDRSTPRTPGSVLLVDDAHTLDPDSLRDLRELLTGNRCRLVVAYRPWPRPAALAELTDVLRRHGPPLVLGPFSEERTSALLAAVLGDATPATVRFVHTQAGGVPGHVDRLARALAGAPDHRRAVEAVDLPAAALAPFAADLDDAGPDVCRLLLAAASGVDLPLAVACALLGRTADELDAMHAAARAAGLLGPSGRLSPIVRHAVVAHSPTDLREGVWQRLAEIQLERGGAALPVVRVLRRAGLPDAHLTGPLAAAADEVLADEPALAADLLAAAAAAGGRASPARWARAAALTGDLDLALRLADRALAEPDPAVRAEAAMVTAAALAHRGQLGRSADLYRWSDTDGAAAFAAIAATATGRPELLDAAADQPPAAPPTLLTSASVLMARGLRETLSGSPTAALSSLTQAAALLEPAGRAELLPDSPAALTAVVGLHCGEFDLSSSVLARAVQARVGGSLLTRRHRLLQAWIHMMRGQTAAAAGILDATARHGTALEPRDQLFATALEVGVARRDSDLPALLRGWEQAREALLRHPVDLFTLLPLGEVTVAAARAGEPGLVREHLHEAHLLLDRLGNPPLWAAPLHWSSLHAAIVAEDETAAAKLVAALARARHTRFGSAVAGAAESWWQVWHGVVDLPAVEHAARGLHAVGLPWDAARLAGQAAIRTADRRTMTTLLDYARLLQPKPDRPAAADAEPAAVRRSDQGRDANPLTAREQEVADLVLAGLTYRQIGEKLFISAKTVEHHMARIRRRLGCASRSELLARLRSAAA</sequence>
<evidence type="ECO:0000259" key="4">
    <source>
        <dbReference type="PROSITE" id="PS50043"/>
    </source>
</evidence>
<dbReference type="GO" id="GO:0004016">
    <property type="term" value="F:adenylate cyclase activity"/>
    <property type="evidence" value="ECO:0007669"/>
    <property type="project" value="TreeGrafter"/>
</dbReference>
<dbReference type="PROSITE" id="PS00622">
    <property type="entry name" value="HTH_LUXR_1"/>
    <property type="match status" value="1"/>
</dbReference>
<feature type="region of interest" description="Disordered" evidence="3">
    <location>
        <begin position="749"/>
        <end position="774"/>
    </location>
</feature>
<dbReference type="GO" id="GO:0003677">
    <property type="term" value="F:DNA binding"/>
    <property type="evidence" value="ECO:0007669"/>
    <property type="project" value="InterPro"/>
</dbReference>
<proteinExistence type="predicted"/>
<dbReference type="PROSITE" id="PS50043">
    <property type="entry name" value="HTH_LUXR_2"/>
    <property type="match status" value="1"/>
</dbReference>
<dbReference type="Proteomes" id="UP000659904">
    <property type="component" value="Unassembled WGS sequence"/>
</dbReference>
<evidence type="ECO:0000313" key="5">
    <source>
        <dbReference type="EMBL" id="GIF96796.1"/>
    </source>
</evidence>
<dbReference type="InterPro" id="IPR000792">
    <property type="entry name" value="Tscrpt_reg_LuxR_C"/>
</dbReference>
<dbReference type="InterPro" id="IPR036388">
    <property type="entry name" value="WH-like_DNA-bd_sf"/>
</dbReference>
<gene>
    <name evidence="5" type="ORF">Cci01nite_18900</name>
</gene>
<dbReference type="GO" id="GO:0005524">
    <property type="term" value="F:ATP binding"/>
    <property type="evidence" value="ECO:0007669"/>
    <property type="project" value="UniProtKB-KW"/>
</dbReference>
<organism evidence="5 6">
    <name type="scientific">Catellatospora citrea</name>
    <dbReference type="NCBI Taxonomy" id="53366"/>
    <lineage>
        <taxon>Bacteria</taxon>
        <taxon>Bacillati</taxon>
        <taxon>Actinomycetota</taxon>
        <taxon>Actinomycetes</taxon>
        <taxon>Micromonosporales</taxon>
        <taxon>Micromonosporaceae</taxon>
        <taxon>Catellatospora</taxon>
    </lineage>
</organism>
<protein>
    <submittedName>
        <fullName evidence="5">Helix-turn-helix transcriptional regulator</fullName>
    </submittedName>
</protein>
<dbReference type="SMART" id="SM00421">
    <property type="entry name" value="HTH_LUXR"/>
    <property type="match status" value="1"/>
</dbReference>
<keyword evidence="1" id="KW-0547">Nucleotide-binding</keyword>
<evidence type="ECO:0000256" key="3">
    <source>
        <dbReference type="SAM" id="MobiDB-lite"/>
    </source>
</evidence>
<dbReference type="InterPro" id="IPR016032">
    <property type="entry name" value="Sig_transdc_resp-reg_C-effctor"/>
</dbReference>
<dbReference type="EMBL" id="BONH01000006">
    <property type="protein sequence ID" value="GIF96796.1"/>
    <property type="molecule type" value="Genomic_DNA"/>
</dbReference>
<evidence type="ECO:0000256" key="1">
    <source>
        <dbReference type="ARBA" id="ARBA00022741"/>
    </source>
</evidence>
<dbReference type="RefSeq" id="WP_120319706.1">
    <property type="nucleotide sequence ID" value="NZ_BONH01000006.1"/>
</dbReference>
<dbReference type="PANTHER" id="PTHR16305">
    <property type="entry name" value="TESTICULAR SOLUBLE ADENYLYL CYCLASE"/>
    <property type="match status" value="1"/>
</dbReference>
<comment type="caution">
    <text evidence="5">The sequence shown here is derived from an EMBL/GenBank/DDBJ whole genome shotgun (WGS) entry which is preliminary data.</text>
</comment>
<dbReference type="Gene3D" id="1.10.10.10">
    <property type="entry name" value="Winged helix-like DNA-binding domain superfamily/Winged helix DNA-binding domain"/>
    <property type="match status" value="1"/>
</dbReference>
<dbReference type="PANTHER" id="PTHR16305:SF35">
    <property type="entry name" value="TRANSCRIPTIONAL ACTIVATOR DOMAIN"/>
    <property type="match status" value="1"/>
</dbReference>
<dbReference type="GO" id="GO:0006355">
    <property type="term" value="P:regulation of DNA-templated transcription"/>
    <property type="evidence" value="ECO:0007669"/>
    <property type="project" value="InterPro"/>
</dbReference>